<comment type="caution">
    <text evidence="3">The sequence shown here is derived from an EMBL/GenBank/DDBJ whole genome shotgun (WGS) entry which is preliminary data.</text>
</comment>
<evidence type="ECO:0000259" key="2">
    <source>
        <dbReference type="Pfam" id="PF09084"/>
    </source>
</evidence>
<dbReference type="Gene3D" id="3.40.190.10">
    <property type="entry name" value="Periplasmic binding protein-like II"/>
    <property type="match status" value="2"/>
</dbReference>
<gene>
    <name evidence="3" type="ORF">ACFPZ3_59755</name>
</gene>
<dbReference type="EMBL" id="JBHSPA010000101">
    <property type="protein sequence ID" value="MFC5833949.1"/>
    <property type="molecule type" value="Genomic_DNA"/>
</dbReference>
<evidence type="ECO:0000313" key="4">
    <source>
        <dbReference type="Proteomes" id="UP001596058"/>
    </source>
</evidence>
<accession>A0ABW1D7C4</accession>
<proteinExistence type="predicted"/>
<name>A0ABW1D7C4_9ACTN</name>
<evidence type="ECO:0000313" key="3">
    <source>
        <dbReference type="EMBL" id="MFC5833949.1"/>
    </source>
</evidence>
<dbReference type="PROSITE" id="PS51257">
    <property type="entry name" value="PROKAR_LIPOPROTEIN"/>
    <property type="match status" value="1"/>
</dbReference>
<dbReference type="RefSeq" id="WP_379523369.1">
    <property type="nucleotide sequence ID" value="NZ_JBHSPA010000101.1"/>
</dbReference>
<feature type="signal peptide" evidence="1">
    <location>
        <begin position="1"/>
        <end position="33"/>
    </location>
</feature>
<dbReference type="Proteomes" id="UP001596058">
    <property type="component" value="Unassembled WGS sequence"/>
</dbReference>
<dbReference type="Pfam" id="PF09084">
    <property type="entry name" value="NMT1"/>
    <property type="match status" value="1"/>
</dbReference>
<dbReference type="SUPFAM" id="SSF53850">
    <property type="entry name" value="Periplasmic binding protein-like II"/>
    <property type="match status" value="1"/>
</dbReference>
<dbReference type="PANTHER" id="PTHR30024">
    <property type="entry name" value="ALIPHATIC SULFONATES-BINDING PROTEIN-RELATED"/>
    <property type="match status" value="1"/>
</dbReference>
<protein>
    <submittedName>
        <fullName evidence="3">ABC transporter substrate-binding protein</fullName>
    </submittedName>
</protein>
<feature type="domain" description="SsuA/THI5-like" evidence="2">
    <location>
        <begin position="67"/>
        <end position="277"/>
    </location>
</feature>
<organism evidence="3 4">
    <name type="scientific">Nonomuraea insulae</name>
    <dbReference type="NCBI Taxonomy" id="1616787"/>
    <lineage>
        <taxon>Bacteria</taxon>
        <taxon>Bacillati</taxon>
        <taxon>Actinomycetota</taxon>
        <taxon>Actinomycetes</taxon>
        <taxon>Streptosporangiales</taxon>
        <taxon>Streptosporangiaceae</taxon>
        <taxon>Nonomuraea</taxon>
    </lineage>
</organism>
<dbReference type="InterPro" id="IPR015168">
    <property type="entry name" value="SsuA/THI5"/>
</dbReference>
<reference evidence="4" key="1">
    <citation type="journal article" date="2019" name="Int. J. Syst. Evol. Microbiol.">
        <title>The Global Catalogue of Microorganisms (GCM) 10K type strain sequencing project: providing services to taxonomists for standard genome sequencing and annotation.</title>
        <authorList>
            <consortium name="The Broad Institute Genomics Platform"/>
            <consortium name="The Broad Institute Genome Sequencing Center for Infectious Disease"/>
            <person name="Wu L."/>
            <person name="Ma J."/>
        </authorList>
    </citation>
    <scope>NUCLEOTIDE SEQUENCE [LARGE SCALE GENOMIC DNA]</scope>
    <source>
        <strain evidence="4">CCUG 53903</strain>
    </source>
</reference>
<evidence type="ECO:0000256" key="1">
    <source>
        <dbReference type="SAM" id="SignalP"/>
    </source>
</evidence>
<keyword evidence="4" id="KW-1185">Reference proteome</keyword>
<keyword evidence="1" id="KW-0732">Signal</keyword>
<feature type="chain" id="PRO_5045378319" evidence="1">
    <location>
        <begin position="34"/>
        <end position="366"/>
    </location>
</feature>
<sequence>MRKPFRVPSPAASRIWFALLTVLAVTLSGCASAGRGSSRGAAPDETLQVRIRATSMSFTDLPTAVIHARGYFAQVGLKATFEPGVSNASLVTQGVISGDSDVGVSGTSAIYNAYAEGATGLVSLGTTNRSLTFGLALNRKTVDALARRGVTPDSPVKDRVQALRGLSLAASPAGSTGNAYLRIMLSEHGVKPDTDVTIIPNNDAAAQIAATRQGRANGFAQSFPRTNLPEAEGWGALWLNWAEDLPSLLPLASQDYYTTRSWLAEHPDTAKRVMQAVWLAHRDLQNPTGELRDAVRKLPEFADMNKAAFDKGWALAVGAYKGVTPLTTRQMFDNELKLVNYNRDAPMRIDFDDVYDLSAAKAAQPR</sequence>